<dbReference type="Proteomes" id="UP000663879">
    <property type="component" value="Unassembled WGS sequence"/>
</dbReference>
<sequence>MNKNWLRDNSNFSPSIRRLRNRIIIEQQTLNIHQNIIENEVSNVLSDQTNDIQNSYGFSLMQNLNENIIGSESESSSSDESSDSDLSMTSTDSEQFEEVEEFYCELSDELNKLSIESKDFFITKTKRGGLKLCSLGYYYTKERLVKNINKYHWKCESTKSCNGRAHTIGLEGPVLITEIAENTKENPRDIMINVQKCDEQYIVVKNSNYENIRQVISRDPNSVKVDFEESVFNGIKKVFVKTHIYVCFFHLTEGFWRKMTKLGILREYYSSPECKNGFLMLKSLAYVPDELLKYVSKYYIGTKSRLARFPFPTWNLHSRVLANMPRTNNTVESWHNVFTVHEKKHLTINFLVEKMRKEK</sequence>
<evidence type="ECO:0000259" key="5">
    <source>
        <dbReference type="Pfam" id="PF04500"/>
    </source>
</evidence>
<feature type="compositionally biased region" description="Low complexity" evidence="4">
    <location>
        <begin position="71"/>
        <end position="91"/>
    </location>
</feature>
<reference evidence="6" key="1">
    <citation type="submission" date="2021-02" db="EMBL/GenBank/DDBJ databases">
        <authorList>
            <person name="Nowell W R."/>
        </authorList>
    </citation>
    <scope>NUCLEOTIDE SEQUENCE</scope>
    <source>
        <strain evidence="6">Ploen Becks lab</strain>
    </source>
</reference>
<dbReference type="AlphaFoldDB" id="A0A814P7J9"/>
<gene>
    <name evidence="6" type="ORF">OXX778_LOCUS21217</name>
</gene>
<evidence type="ECO:0000256" key="1">
    <source>
        <dbReference type="ARBA" id="ARBA00022723"/>
    </source>
</evidence>
<keyword evidence="1" id="KW-0479">Metal-binding</keyword>
<comment type="caution">
    <text evidence="6">The sequence shown here is derived from an EMBL/GenBank/DDBJ whole genome shotgun (WGS) entry which is preliminary data.</text>
</comment>
<evidence type="ECO:0000256" key="3">
    <source>
        <dbReference type="ARBA" id="ARBA00022833"/>
    </source>
</evidence>
<keyword evidence="2" id="KW-0863">Zinc-finger</keyword>
<dbReference type="InterPro" id="IPR007588">
    <property type="entry name" value="Znf_FLYWCH"/>
</dbReference>
<evidence type="ECO:0000313" key="7">
    <source>
        <dbReference type="Proteomes" id="UP000663879"/>
    </source>
</evidence>
<keyword evidence="7" id="KW-1185">Reference proteome</keyword>
<proteinExistence type="predicted"/>
<evidence type="ECO:0000256" key="4">
    <source>
        <dbReference type="SAM" id="MobiDB-lite"/>
    </source>
</evidence>
<accession>A0A814P7J9</accession>
<name>A0A814P7J9_9BILA</name>
<dbReference type="Pfam" id="PF04500">
    <property type="entry name" value="FLYWCH"/>
    <property type="match status" value="1"/>
</dbReference>
<feature type="region of interest" description="Disordered" evidence="4">
    <location>
        <begin position="70"/>
        <end position="91"/>
    </location>
</feature>
<keyword evidence="3" id="KW-0862">Zinc</keyword>
<evidence type="ECO:0000313" key="6">
    <source>
        <dbReference type="EMBL" id="CAF1102351.1"/>
    </source>
</evidence>
<dbReference type="OrthoDB" id="10029846at2759"/>
<protein>
    <recommendedName>
        <fullName evidence="5">FLYWCH-type domain-containing protein</fullName>
    </recommendedName>
</protein>
<dbReference type="GO" id="GO:0008270">
    <property type="term" value="F:zinc ion binding"/>
    <property type="evidence" value="ECO:0007669"/>
    <property type="project" value="UniProtKB-KW"/>
</dbReference>
<dbReference type="Gene3D" id="2.20.25.240">
    <property type="match status" value="1"/>
</dbReference>
<evidence type="ECO:0000256" key="2">
    <source>
        <dbReference type="ARBA" id="ARBA00022771"/>
    </source>
</evidence>
<organism evidence="6 7">
    <name type="scientific">Brachionus calyciflorus</name>
    <dbReference type="NCBI Taxonomy" id="104777"/>
    <lineage>
        <taxon>Eukaryota</taxon>
        <taxon>Metazoa</taxon>
        <taxon>Spiralia</taxon>
        <taxon>Gnathifera</taxon>
        <taxon>Rotifera</taxon>
        <taxon>Eurotatoria</taxon>
        <taxon>Monogononta</taxon>
        <taxon>Pseudotrocha</taxon>
        <taxon>Ploima</taxon>
        <taxon>Brachionidae</taxon>
        <taxon>Brachionus</taxon>
    </lineage>
</organism>
<feature type="domain" description="FLYWCH-type" evidence="5">
    <location>
        <begin position="123"/>
        <end position="168"/>
    </location>
</feature>
<dbReference type="EMBL" id="CAJNOC010007632">
    <property type="protein sequence ID" value="CAF1102351.1"/>
    <property type="molecule type" value="Genomic_DNA"/>
</dbReference>